<dbReference type="InterPro" id="IPR041127">
    <property type="entry name" value="PET_hydrolase/cutinase-like"/>
</dbReference>
<name>A0A9X1NCP9_9ACTN</name>
<dbReference type="AlphaFoldDB" id="A0A9X1NCP9"/>
<dbReference type="GO" id="GO:0052689">
    <property type="term" value="F:carboxylic ester hydrolase activity"/>
    <property type="evidence" value="ECO:0007669"/>
    <property type="project" value="UniProtKB-ARBA"/>
</dbReference>
<dbReference type="EMBL" id="JAJOMB010000003">
    <property type="protein sequence ID" value="MCD5310623.1"/>
    <property type="molecule type" value="Genomic_DNA"/>
</dbReference>
<protein>
    <submittedName>
        <fullName evidence="5">Alpha/beta hydrolase</fullName>
    </submittedName>
</protein>
<reference evidence="5" key="1">
    <citation type="submission" date="2021-11" db="EMBL/GenBank/DDBJ databases">
        <title>Streptomyces corallinus and Kineosporia corallina sp. nov., two new coral-derived marine actinobacteria.</title>
        <authorList>
            <person name="Buangrab K."/>
            <person name="Sutthacheep M."/>
            <person name="Yeemin T."/>
            <person name="Harunari E."/>
            <person name="Igarashi Y."/>
            <person name="Sripreechasak P."/>
            <person name="Kanchanasin P."/>
            <person name="Tanasupawat S."/>
            <person name="Phongsopitanun W."/>
        </authorList>
    </citation>
    <scope>NUCLEOTIDE SEQUENCE</scope>
    <source>
        <strain evidence="5">JCM 31032</strain>
    </source>
</reference>
<comment type="caution">
    <text evidence="5">The sequence shown here is derived from an EMBL/GenBank/DDBJ whole genome shotgun (WGS) entry which is preliminary data.</text>
</comment>
<accession>A0A9X1NCP9</accession>
<dbReference type="InterPro" id="IPR006311">
    <property type="entry name" value="TAT_signal"/>
</dbReference>
<keyword evidence="2 5" id="KW-0378">Hydrolase</keyword>
<keyword evidence="6" id="KW-1185">Reference proteome</keyword>
<dbReference type="PANTHER" id="PTHR22946">
    <property type="entry name" value="DIENELACTONE HYDROLASE DOMAIN-CONTAINING PROTEIN-RELATED"/>
    <property type="match status" value="1"/>
</dbReference>
<dbReference type="Proteomes" id="UP001138997">
    <property type="component" value="Unassembled WGS sequence"/>
</dbReference>
<sequence>MPTVRRRFLFLVTLVTAGLLFGSQAHAEEPPTHQRGPAPTAASIAAEQGPFTISQASISGSDAEGFGGADIYYPTDTSQGRFGAVAMSTGFIAQRSSLKWLAARLASHGFVVVNINTKTRGDQPAHRGRQLLAALDQATQDGRVRDRIDPGRLAVLGYSLGGGGALEAGRLRPSLKAAVPLTPWSTTLSFPENRVPTMIIGAELDTVAPVDLQAKPFYRSLPDSPGKAYLELDDATHFAPFFANSTMAKYSVAWLKLFVDDDQRYRRFVCPGPAHDRSVSDYRNTCS</sequence>
<feature type="chain" id="PRO_5040899239" evidence="3">
    <location>
        <begin position="28"/>
        <end position="287"/>
    </location>
</feature>
<evidence type="ECO:0000256" key="2">
    <source>
        <dbReference type="ARBA" id="ARBA00022801"/>
    </source>
</evidence>
<feature type="domain" description="PET hydrolase/cutinase-like" evidence="4">
    <location>
        <begin position="32"/>
        <end position="287"/>
    </location>
</feature>
<organism evidence="5 6">
    <name type="scientific">Kineosporia babensis</name>
    <dbReference type="NCBI Taxonomy" id="499548"/>
    <lineage>
        <taxon>Bacteria</taxon>
        <taxon>Bacillati</taxon>
        <taxon>Actinomycetota</taxon>
        <taxon>Actinomycetes</taxon>
        <taxon>Kineosporiales</taxon>
        <taxon>Kineosporiaceae</taxon>
        <taxon>Kineosporia</taxon>
    </lineage>
</organism>
<evidence type="ECO:0000256" key="3">
    <source>
        <dbReference type="SAM" id="SignalP"/>
    </source>
</evidence>
<evidence type="ECO:0000256" key="1">
    <source>
        <dbReference type="ARBA" id="ARBA00008645"/>
    </source>
</evidence>
<dbReference type="PROSITE" id="PS51318">
    <property type="entry name" value="TAT"/>
    <property type="match status" value="1"/>
</dbReference>
<comment type="similarity">
    <text evidence="1">Belongs to the AB hydrolase superfamily.</text>
</comment>
<gene>
    <name evidence="5" type="ORF">LR394_06930</name>
</gene>
<dbReference type="Pfam" id="PF12740">
    <property type="entry name" value="PETase"/>
    <property type="match status" value="1"/>
</dbReference>
<dbReference type="InterPro" id="IPR050261">
    <property type="entry name" value="FrsA_esterase"/>
</dbReference>
<proteinExistence type="inferred from homology"/>
<keyword evidence="3" id="KW-0732">Signal</keyword>
<feature type="signal peptide" evidence="3">
    <location>
        <begin position="1"/>
        <end position="27"/>
    </location>
</feature>
<dbReference type="InterPro" id="IPR029058">
    <property type="entry name" value="AB_hydrolase_fold"/>
</dbReference>
<dbReference type="Gene3D" id="3.40.50.1820">
    <property type="entry name" value="alpha/beta hydrolase"/>
    <property type="match status" value="1"/>
</dbReference>
<dbReference type="PANTHER" id="PTHR22946:SF9">
    <property type="entry name" value="POLYKETIDE TRANSFERASE AF380"/>
    <property type="match status" value="1"/>
</dbReference>
<dbReference type="RefSeq" id="WP_231439666.1">
    <property type="nucleotide sequence ID" value="NZ_JAJOMB010000003.1"/>
</dbReference>
<evidence type="ECO:0000313" key="6">
    <source>
        <dbReference type="Proteomes" id="UP001138997"/>
    </source>
</evidence>
<evidence type="ECO:0000313" key="5">
    <source>
        <dbReference type="EMBL" id="MCD5310623.1"/>
    </source>
</evidence>
<evidence type="ECO:0000259" key="4">
    <source>
        <dbReference type="Pfam" id="PF12740"/>
    </source>
</evidence>
<dbReference type="SUPFAM" id="SSF53474">
    <property type="entry name" value="alpha/beta-Hydrolases"/>
    <property type="match status" value="1"/>
</dbReference>